<evidence type="ECO:0000313" key="3">
    <source>
        <dbReference type="Proteomes" id="UP000310066"/>
    </source>
</evidence>
<gene>
    <name evidence="2" type="ORF">B0A54_17984</name>
</gene>
<comment type="caution">
    <text evidence="2">The sequence shown here is derived from an EMBL/GenBank/DDBJ whole genome shotgun (WGS) entry which is preliminary data.</text>
</comment>
<dbReference type="AlphaFoldDB" id="A0A4U0TPM4"/>
<evidence type="ECO:0008006" key="4">
    <source>
        <dbReference type="Google" id="ProtNLM"/>
    </source>
</evidence>
<evidence type="ECO:0000313" key="2">
    <source>
        <dbReference type="EMBL" id="TKA23806.1"/>
    </source>
</evidence>
<protein>
    <recommendedName>
        <fullName evidence="4">JmjC domain-containing protein</fullName>
    </recommendedName>
</protein>
<sequence length="616" mass="70542">MAKANDLDAELKLRLMERAESYRVRLLRLDSAGREQELNKISQELAQEEQAVQNCAYVVLECFRPAISPSAYKELTMMQETGQQRPSWDYERTRCNELCVIRTPHRVEDQQQEQSSAEYVAAGVKEVGGFEEEDSDQVDDRDELIAEVEDKDEVNEVVEVAEVEVGDRDETEETEEAGEVIDVEVDKRNRVKGVNEVDDVDDVDEADENDEEEEEEQEEEEENRGEDVAGIAAEWKRRSPNVQQQAQQKAKKTKKKRAETAHTARTRVKHAVDRLAAFGEDTPQSEHLRGMLGYLQSFAFARIGTDVENYDESDVFVCHSEDMKMLCRRGVRFTCCVLIKDELFNDVRMHSIDSYMHSLQMLFPNGDVEVQDNNISYKGKNGQRRNPQMSIRDIQAARESMKTVSNAEVDSTKAVNLLDMFDTTDCSLPSFLHLPRFKLMPATSQSPPGEHGRRTLADCQRFNVMGLRGSFSPAHCDLWNGTWIRTLDGVKMWNVAVDMTENEVGEWRSCERQKYWLPKKRVAIMLQKGDTLVMPPGVLVIHAPYTPTDCLLAGGMFWDFHASAQLPPNLAYIKKNSDWITNENPPKDAEWNDIIRRMQECCEAWENQKITMTDAE</sequence>
<proteinExistence type="predicted"/>
<dbReference type="Proteomes" id="UP000310066">
    <property type="component" value="Unassembled WGS sequence"/>
</dbReference>
<feature type="region of interest" description="Disordered" evidence="1">
    <location>
        <begin position="163"/>
        <end position="182"/>
    </location>
</feature>
<feature type="compositionally biased region" description="Acidic residues" evidence="1">
    <location>
        <begin position="196"/>
        <end position="224"/>
    </location>
</feature>
<organism evidence="2 3">
    <name type="scientific">Friedmanniomyces endolithicus</name>
    <dbReference type="NCBI Taxonomy" id="329885"/>
    <lineage>
        <taxon>Eukaryota</taxon>
        <taxon>Fungi</taxon>
        <taxon>Dikarya</taxon>
        <taxon>Ascomycota</taxon>
        <taxon>Pezizomycotina</taxon>
        <taxon>Dothideomycetes</taxon>
        <taxon>Dothideomycetidae</taxon>
        <taxon>Mycosphaerellales</taxon>
        <taxon>Teratosphaeriaceae</taxon>
        <taxon>Friedmanniomyces</taxon>
    </lineage>
</organism>
<name>A0A4U0TPM4_9PEZI</name>
<accession>A0A4U0TPM4</accession>
<dbReference type="EMBL" id="NAJP01000204">
    <property type="protein sequence ID" value="TKA23806.1"/>
    <property type="molecule type" value="Genomic_DNA"/>
</dbReference>
<dbReference type="STRING" id="329885.A0A4U0TPM4"/>
<feature type="region of interest" description="Disordered" evidence="1">
    <location>
        <begin position="192"/>
        <end position="266"/>
    </location>
</feature>
<dbReference type="Gene3D" id="2.60.120.650">
    <property type="entry name" value="Cupin"/>
    <property type="match status" value="1"/>
</dbReference>
<reference evidence="2 3" key="1">
    <citation type="submission" date="2017-03" db="EMBL/GenBank/DDBJ databases">
        <title>Genomes of endolithic fungi from Antarctica.</title>
        <authorList>
            <person name="Coleine C."/>
            <person name="Masonjones S."/>
            <person name="Stajich J.E."/>
        </authorList>
    </citation>
    <scope>NUCLEOTIDE SEQUENCE [LARGE SCALE GENOMIC DNA]</scope>
    <source>
        <strain evidence="2 3">CCFEE 5311</strain>
    </source>
</reference>
<dbReference type="SUPFAM" id="SSF51197">
    <property type="entry name" value="Clavaminate synthase-like"/>
    <property type="match status" value="1"/>
</dbReference>
<evidence type="ECO:0000256" key="1">
    <source>
        <dbReference type="SAM" id="MobiDB-lite"/>
    </source>
</evidence>
<dbReference type="OrthoDB" id="4161428at2759"/>